<protein>
    <submittedName>
        <fullName evidence="3">Uncharacterized protein</fullName>
    </submittedName>
</protein>
<name>A0A975TDM4_9NOST</name>
<sequence length="270" mass="29938">MNIQQTQEVLNYLILIITASFTTVMLVDFGLGLVHLLHDVSAQIEVGNTNNTSEKSNIEFCDTINSNLHLEKENCHPSANYNSVVHSSANIAHNNGNQSCVSDDDFTKIEEQAQSAISNNLEYDNCNQPSVSDDDLIKVEAVNQSNNSNTSENDNSNQSNDRTSLQRELEINNSITVDIDKIDLRTARKIASAIKKSTNPKSDLIIKQKVNGKNVPLAWLQAQITNRLEIAPEVVQPIIQELAPNAIHDSDQNIQPHHILQKGKPQRQVG</sequence>
<keyword evidence="4" id="KW-1185">Reference proteome</keyword>
<dbReference type="AlphaFoldDB" id="A0A975TDM4"/>
<accession>A0A975TDM4</accession>
<evidence type="ECO:0000256" key="2">
    <source>
        <dbReference type="SAM" id="Phobius"/>
    </source>
</evidence>
<feature type="transmembrane region" description="Helical" evidence="2">
    <location>
        <begin position="12"/>
        <end position="37"/>
    </location>
</feature>
<proteinExistence type="predicted"/>
<evidence type="ECO:0000256" key="1">
    <source>
        <dbReference type="SAM" id="MobiDB-lite"/>
    </source>
</evidence>
<dbReference type="Proteomes" id="UP000683511">
    <property type="component" value="Chromosome"/>
</dbReference>
<dbReference type="RefSeq" id="WP_190608029.1">
    <property type="nucleotide sequence ID" value="NZ_CP021056.1"/>
</dbReference>
<evidence type="ECO:0000313" key="4">
    <source>
        <dbReference type="Proteomes" id="UP000683511"/>
    </source>
</evidence>
<keyword evidence="2" id="KW-1133">Transmembrane helix</keyword>
<keyword evidence="2" id="KW-0812">Transmembrane</keyword>
<feature type="compositionally biased region" description="Low complexity" evidence="1">
    <location>
        <begin position="144"/>
        <end position="161"/>
    </location>
</feature>
<dbReference type="EMBL" id="CP021056">
    <property type="protein sequence ID" value="QXE26207.1"/>
    <property type="molecule type" value="Genomic_DNA"/>
</dbReference>
<gene>
    <name evidence="3" type="ORF">B6N60_04938</name>
</gene>
<reference evidence="3" key="1">
    <citation type="submission" date="2017-04" db="EMBL/GenBank/DDBJ databases">
        <title>Genome deletions in a multicellular cyanobacterial endosymbiont for morphological adaptation in marine diatoms.</title>
        <authorList>
            <person name="Wang Y."/>
            <person name="Gao H."/>
            <person name="Li R."/>
            <person name="Xu X."/>
        </authorList>
    </citation>
    <scope>NUCLEOTIDE SEQUENCE</scope>
    <source>
        <strain evidence="3">FACHB 800</strain>
    </source>
</reference>
<feature type="region of interest" description="Disordered" evidence="1">
    <location>
        <begin position="144"/>
        <end position="167"/>
    </location>
</feature>
<evidence type="ECO:0000313" key="3">
    <source>
        <dbReference type="EMBL" id="QXE26207.1"/>
    </source>
</evidence>
<organism evidence="3 4">
    <name type="scientific">Richelia sinica FACHB-800</name>
    <dbReference type="NCBI Taxonomy" id="1357546"/>
    <lineage>
        <taxon>Bacteria</taxon>
        <taxon>Bacillati</taxon>
        <taxon>Cyanobacteriota</taxon>
        <taxon>Cyanophyceae</taxon>
        <taxon>Nostocales</taxon>
        <taxon>Nostocaceae</taxon>
        <taxon>Richelia</taxon>
    </lineage>
</organism>
<keyword evidence="2" id="KW-0472">Membrane</keyword>
<dbReference type="KEGG" id="rsin:B6N60_04938"/>